<evidence type="ECO:0000313" key="3">
    <source>
        <dbReference type="Proteomes" id="UP000759537"/>
    </source>
</evidence>
<dbReference type="AlphaFoldDB" id="A0A9P5TCN8"/>
<feature type="compositionally biased region" description="Basic and acidic residues" evidence="1">
    <location>
        <begin position="91"/>
        <end position="103"/>
    </location>
</feature>
<comment type="caution">
    <text evidence="2">The sequence shown here is derived from an EMBL/GenBank/DDBJ whole genome shotgun (WGS) entry which is preliminary data.</text>
</comment>
<gene>
    <name evidence="2" type="ORF">DFH94DRAFT_271261</name>
</gene>
<accession>A0A9P5TCN8</accession>
<name>A0A9P5TCN8_9AGAM</name>
<evidence type="ECO:0000256" key="1">
    <source>
        <dbReference type="SAM" id="MobiDB-lite"/>
    </source>
</evidence>
<evidence type="ECO:0000313" key="2">
    <source>
        <dbReference type="EMBL" id="KAF8485309.1"/>
    </source>
</evidence>
<reference evidence="2" key="2">
    <citation type="journal article" date="2020" name="Nat. Commun.">
        <title>Large-scale genome sequencing of mycorrhizal fungi provides insights into the early evolution of symbiotic traits.</title>
        <authorList>
            <person name="Miyauchi S."/>
            <person name="Kiss E."/>
            <person name="Kuo A."/>
            <person name="Drula E."/>
            <person name="Kohler A."/>
            <person name="Sanchez-Garcia M."/>
            <person name="Morin E."/>
            <person name="Andreopoulos B."/>
            <person name="Barry K.W."/>
            <person name="Bonito G."/>
            <person name="Buee M."/>
            <person name="Carver A."/>
            <person name="Chen C."/>
            <person name="Cichocki N."/>
            <person name="Clum A."/>
            <person name="Culley D."/>
            <person name="Crous P.W."/>
            <person name="Fauchery L."/>
            <person name="Girlanda M."/>
            <person name="Hayes R.D."/>
            <person name="Keri Z."/>
            <person name="LaButti K."/>
            <person name="Lipzen A."/>
            <person name="Lombard V."/>
            <person name="Magnuson J."/>
            <person name="Maillard F."/>
            <person name="Murat C."/>
            <person name="Nolan M."/>
            <person name="Ohm R.A."/>
            <person name="Pangilinan J."/>
            <person name="Pereira M.F."/>
            <person name="Perotto S."/>
            <person name="Peter M."/>
            <person name="Pfister S."/>
            <person name="Riley R."/>
            <person name="Sitrit Y."/>
            <person name="Stielow J.B."/>
            <person name="Szollosi G."/>
            <person name="Zifcakova L."/>
            <person name="Stursova M."/>
            <person name="Spatafora J.W."/>
            <person name="Tedersoo L."/>
            <person name="Vaario L.M."/>
            <person name="Yamada A."/>
            <person name="Yan M."/>
            <person name="Wang P."/>
            <person name="Xu J."/>
            <person name="Bruns T."/>
            <person name="Baldrian P."/>
            <person name="Vilgalys R."/>
            <person name="Dunand C."/>
            <person name="Henrissat B."/>
            <person name="Grigoriev I.V."/>
            <person name="Hibbett D."/>
            <person name="Nagy L.G."/>
            <person name="Martin F.M."/>
        </authorList>
    </citation>
    <scope>NUCLEOTIDE SEQUENCE</scope>
    <source>
        <strain evidence="2">Prilba</strain>
    </source>
</reference>
<sequence>MPPVEPVPRSSPARCSPRLVVCQVRSMRGSSREDWHYRYSSVYRTSQSDAASTALWRQCRYCTARLTTIRILDRTATALTLSTVAIVPINNDEHQNDDPEGMRPGHRLLSGEASAKNRKRSAAAAAAFDDALGKKSCRAHWNRPLRLRP</sequence>
<proteinExistence type="predicted"/>
<dbReference type="Proteomes" id="UP000759537">
    <property type="component" value="Unassembled WGS sequence"/>
</dbReference>
<organism evidence="2 3">
    <name type="scientific">Russula ochroleuca</name>
    <dbReference type="NCBI Taxonomy" id="152965"/>
    <lineage>
        <taxon>Eukaryota</taxon>
        <taxon>Fungi</taxon>
        <taxon>Dikarya</taxon>
        <taxon>Basidiomycota</taxon>
        <taxon>Agaricomycotina</taxon>
        <taxon>Agaricomycetes</taxon>
        <taxon>Russulales</taxon>
        <taxon>Russulaceae</taxon>
        <taxon>Russula</taxon>
    </lineage>
</organism>
<dbReference type="EMBL" id="WHVB01000003">
    <property type="protein sequence ID" value="KAF8485309.1"/>
    <property type="molecule type" value="Genomic_DNA"/>
</dbReference>
<reference evidence="2" key="1">
    <citation type="submission" date="2019-10" db="EMBL/GenBank/DDBJ databases">
        <authorList>
            <consortium name="DOE Joint Genome Institute"/>
            <person name="Kuo A."/>
            <person name="Miyauchi S."/>
            <person name="Kiss E."/>
            <person name="Drula E."/>
            <person name="Kohler A."/>
            <person name="Sanchez-Garcia M."/>
            <person name="Andreopoulos B."/>
            <person name="Barry K.W."/>
            <person name="Bonito G."/>
            <person name="Buee M."/>
            <person name="Carver A."/>
            <person name="Chen C."/>
            <person name="Cichocki N."/>
            <person name="Clum A."/>
            <person name="Culley D."/>
            <person name="Crous P.W."/>
            <person name="Fauchery L."/>
            <person name="Girlanda M."/>
            <person name="Hayes R."/>
            <person name="Keri Z."/>
            <person name="LaButti K."/>
            <person name="Lipzen A."/>
            <person name="Lombard V."/>
            <person name="Magnuson J."/>
            <person name="Maillard F."/>
            <person name="Morin E."/>
            <person name="Murat C."/>
            <person name="Nolan M."/>
            <person name="Ohm R."/>
            <person name="Pangilinan J."/>
            <person name="Pereira M."/>
            <person name="Perotto S."/>
            <person name="Peter M."/>
            <person name="Riley R."/>
            <person name="Sitrit Y."/>
            <person name="Stielow B."/>
            <person name="Szollosi G."/>
            <person name="Zifcakova L."/>
            <person name="Stursova M."/>
            <person name="Spatafora J.W."/>
            <person name="Tedersoo L."/>
            <person name="Vaario L.-M."/>
            <person name="Yamada A."/>
            <person name="Yan M."/>
            <person name="Wang P."/>
            <person name="Xu J."/>
            <person name="Bruns T."/>
            <person name="Baldrian P."/>
            <person name="Vilgalys R."/>
            <person name="Henrissat B."/>
            <person name="Grigoriev I.V."/>
            <person name="Hibbett D."/>
            <person name="Nagy L.G."/>
            <person name="Martin F.M."/>
        </authorList>
    </citation>
    <scope>NUCLEOTIDE SEQUENCE</scope>
    <source>
        <strain evidence="2">Prilba</strain>
    </source>
</reference>
<feature type="region of interest" description="Disordered" evidence="1">
    <location>
        <begin position="91"/>
        <end position="117"/>
    </location>
</feature>
<protein>
    <submittedName>
        <fullName evidence="2">Uncharacterized protein</fullName>
    </submittedName>
</protein>
<keyword evidence="3" id="KW-1185">Reference proteome</keyword>